<accession>A0A4Y7PRR4</accession>
<proteinExistence type="predicted"/>
<evidence type="ECO:0000313" key="1">
    <source>
        <dbReference type="EMBL" id="TDL17210.1"/>
    </source>
</evidence>
<dbReference type="VEuPathDB" id="FungiDB:BD410DRAFT_794502"/>
<dbReference type="EMBL" id="ML170225">
    <property type="protein sequence ID" value="TDL17210.1"/>
    <property type="molecule type" value="Genomic_DNA"/>
</dbReference>
<name>A0A4Y7PRR4_9AGAM</name>
<dbReference type="Proteomes" id="UP000294933">
    <property type="component" value="Unassembled WGS sequence"/>
</dbReference>
<keyword evidence="2" id="KW-1185">Reference proteome</keyword>
<gene>
    <name evidence="1" type="ORF">BD410DRAFT_794502</name>
</gene>
<evidence type="ECO:0000313" key="2">
    <source>
        <dbReference type="Proteomes" id="UP000294933"/>
    </source>
</evidence>
<organism evidence="1 2">
    <name type="scientific">Rickenella mellea</name>
    <dbReference type="NCBI Taxonomy" id="50990"/>
    <lineage>
        <taxon>Eukaryota</taxon>
        <taxon>Fungi</taxon>
        <taxon>Dikarya</taxon>
        <taxon>Basidiomycota</taxon>
        <taxon>Agaricomycotina</taxon>
        <taxon>Agaricomycetes</taxon>
        <taxon>Hymenochaetales</taxon>
        <taxon>Rickenellaceae</taxon>
        <taxon>Rickenella</taxon>
    </lineage>
</organism>
<dbReference type="AlphaFoldDB" id="A0A4Y7PRR4"/>
<protein>
    <submittedName>
        <fullName evidence="1">Uncharacterized protein</fullName>
    </submittedName>
</protein>
<reference evidence="1 2" key="1">
    <citation type="submission" date="2018-06" db="EMBL/GenBank/DDBJ databases">
        <title>A transcriptomic atlas of mushroom development highlights an independent origin of complex multicellularity.</title>
        <authorList>
            <consortium name="DOE Joint Genome Institute"/>
            <person name="Krizsan K."/>
            <person name="Almasi E."/>
            <person name="Merenyi Z."/>
            <person name="Sahu N."/>
            <person name="Viragh M."/>
            <person name="Koszo T."/>
            <person name="Mondo S."/>
            <person name="Kiss B."/>
            <person name="Balint B."/>
            <person name="Kues U."/>
            <person name="Barry K."/>
            <person name="Hegedus J.C."/>
            <person name="Henrissat B."/>
            <person name="Johnson J."/>
            <person name="Lipzen A."/>
            <person name="Ohm R."/>
            <person name="Nagy I."/>
            <person name="Pangilinan J."/>
            <person name="Yan J."/>
            <person name="Xiong Y."/>
            <person name="Grigoriev I.V."/>
            <person name="Hibbett D.S."/>
            <person name="Nagy L.G."/>
        </authorList>
    </citation>
    <scope>NUCLEOTIDE SEQUENCE [LARGE SCALE GENOMIC DNA]</scope>
    <source>
        <strain evidence="1 2">SZMC22713</strain>
    </source>
</reference>
<sequence>MRDICFGDETRKPQSSSDFVGNIRMRCGIHTVNVSDISEFAPDANPSRCESTEISCS</sequence>